<dbReference type="RefSeq" id="WP_136498243.1">
    <property type="nucleotide sequence ID" value="NZ_CP046052.1"/>
</dbReference>
<accession>A0A6B8KKL8</accession>
<keyword evidence="2" id="KW-1185">Reference proteome</keyword>
<dbReference type="AlphaFoldDB" id="A0A6B8KKL8"/>
<dbReference type="OrthoDB" id="116715at2"/>
<protein>
    <submittedName>
        <fullName evidence="1">Uncharacterized protein</fullName>
    </submittedName>
</protein>
<evidence type="ECO:0000313" key="2">
    <source>
        <dbReference type="Proteomes" id="UP000309061"/>
    </source>
</evidence>
<gene>
    <name evidence="1" type="ORF">H2LOC_016805</name>
</gene>
<proteinExistence type="predicted"/>
<sequence>MGYYTRVLSKRADAPGFDELSRVLAEAAEGATLSEEESEGGVWTSLLLSTPDGDPIAVLDRNPVAGDSLGAEEIGEFFEELAGCKPASGAAWVSEYLKSVKTVYAFQHLSGADEDAGFEALQSLRAHIFGGGDAILQADGEGFTNEDGYQIVWRFGETVDGLWWMAVLENGEWKTFQMDLGDADHRQAFQQGRIPAGAHLGEA</sequence>
<dbReference type="KEGG" id="mhey:H2LOC_016805"/>
<dbReference type="Proteomes" id="UP000309061">
    <property type="component" value="Chromosome"/>
</dbReference>
<evidence type="ECO:0000313" key="1">
    <source>
        <dbReference type="EMBL" id="QGM47220.1"/>
    </source>
</evidence>
<organism evidence="1 2">
    <name type="scientific">Methylocystis heyeri</name>
    <dbReference type="NCBI Taxonomy" id="391905"/>
    <lineage>
        <taxon>Bacteria</taxon>
        <taxon>Pseudomonadati</taxon>
        <taxon>Pseudomonadota</taxon>
        <taxon>Alphaproteobacteria</taxon>
        <taxon>Hyphomicrobiales</taxon>
        <taxon>Methylocystaceae</taxon>
        <taxon>Methylocystis</taxon>
    </lineage>
</organism>
<name>A0A6B8KKL8_9HYPH</name>
<dbReference type="EMBL" id="CP046052">
    <property type="protein sequence ID" value="QGM47220.1"/>
    <property type="molecule type" value="Genomic_DNA"/>
</dbReference>
<reference evidence="1 2" key="1">
    <citation type="submission" date="2019-11" db="EMBL/GenBank/DDBJ databases">
        <title>The genome sequence of Methylocystis heyeri.</title>
        <authorList>
            <person name="Oshkin I.Y."/>
            <person name="Miroshnikov K."/>
            <person name="Dedysh S.N."/>
        </authorList>
    </citation>
    <scope>NUCLEOTIDE SEQUENCE [LARGE SCALE GENOMIC DNA]</scope>
    <source>
        <strain evidence="1 2">H2</strain>
    </source>
</reference>